<evidence type="ECO:0000313" key="1">
    <source>
        <dbReference type="EMBL" id="PVH38907.1"/>
    </source>
</evidence>
<sequence>MTTSDSYLIRVRQRWFLFVDNCGNSIVADHLDPGAIGSGFPMSGGPQGITGCIANAAGPVPSSASVNCLCHGLMASFRRHHCREGDTDVISENKISSTYVVLFSELCQRAIQICCSQMFDGIPFQMLSEMQIVIVLLSYIQSIFEPFLDVPSRCHSNSSGHFFPICAYQGIRPTLMLAAYIPTN</sequence>
<name>A0A2T8IML3_9POAL</name>
<dbReference type="Gramene" id="PVH38907">
    <property type="protein sequence ID" value="PVH38907"/>
    <property type="gene ID" value="PAHAL_5G387600"/>
</dbReference>
<dbReference type="Proteomes" id="UP000243499">
    <property type="component" value="Chromosome 5"/>
</dbReference>
<gene>
    <name evidence="1" type="ORF">PAHAL_5G387600</name>
</gene>
<dbReference type="AlphaFoldDB" id="A0A2T8IML3"/>
<organism evidence="1">
    <name type="scientific">Panicum hallii</name>
    <dbReference type="NCBI Taxonomy" id="206008"/>
    <lineage>
        <taxon>Eukaryota</taxon>
        <taxon>Viridiplantae</taxon>
        <taxon>Streptophyta</taxon>
        <taxon>Embryophyta</taxon>
        <taxon>Tracheophyta</taxon>
        <taxon>Spermatophyta</taxon>
        <taxon>Magnoliopsida</taxon>
        <taxon>Liliopsida</taxon>
        <taxon>Poales</taxon>
        <taxon>Poaceae</taxon>
        <taxon>PACMAD clade</taxon>
        <taxon>Panicoideae</taxon>
        <taxon>Panicodae</taxon>
        <taxon>Paniceae</taxon>
        <taxon>Panicinae</taxon>
        <taxon>Panicum</taxon>
        <taxon>Panicum sect. Panicum</taxon>
    </lineage>
</organism>
<accession>A0A2T8IML3</accession>
<proteinExistence type="predicted"/>
<protein>
    <submittedName>
        <fullName evidence="1">Uncharacterized protein</fullName>
    </submittedName>
</protein>
<dbReference type="EMBL" id="CM008050">
    <property type="protein sequence ID" value="PVH38907.1"/>
    <property type="molecule type" value="Genomic_DNA"/>
</dbReference>
<reference evidence="1" key="1">
    <citation type="submission" date="2018-04" db="EMBL/GenBank/DDBJ databases">
        <title>WGS assembly of Panicum hallii.</title>
        <authorList>
            <person name="Lovell J."/>
            <person name="Jenkins J."/>
            <person name="Lowry D."/>
            <person name="Mamidi S."/>
            <person name="Sreedasyam A."/>
            <person name="Weng X."/>
            <person name="Barry K."/>
            <person name="Bonette J."/>
            <person name="Campitelli B."/>
            <person name="Daum C."/>
            <person name="Gordon S."/>
            <person name="Gould B."/>
            <person name="Lipzen A."/>
            <person name="Macqueen A."/>
            <person name="Palacio-Mejia J."/>
            <person name="Plott C."/>
            <person name="Shakirov E."/>
            <person name="Shu S."/>
            <person name="Yoshinaga Y."/>
            <person name="Zane M."/>
            <person name="Rokhsar D."/>
            <person name="Grimwood J."/>
            <person name="Schmutz J."/>
            <person name="Juenger T."/>
        </authorList>
    </citation>
    <scope>NUCLEOTIDE SEQUENCE [LARGE SCALE GENOMIC DNA]</scope>
    <source>
        <strain evidence="1">FIL2</strain>
    </source>
</reference>